<keyword evidence="6" id="KW-0732">Signal</keyword>
<organism evidence="8 9">
    <name type="scientific">Drosophila hydei</name>
    <name type="common">Fruit fly</name>
    <dbReference type="NCBI Taxonomy" id="7224"/>
    <lineage>
        <taxon>Eukaryota</taxon>
        <taxon>Metazoa</taxon>
        <taxon>Ecdysozoa</taxon>
        <taxon>Arthropoda</taxon>
        <taxon>Hexapoda</taxon>
        <taxon>Insecta</taxon>
        <taxon>Pterygota</taxon>
        <taxon>Neoptera</taxon>
        <taxon>Endopterygota</taxon>
        <taxon>Diptera</taxon>
        <taxon>Brachycera</taxon>
        <taxon>Muscomorpha</taxon>
        <taxon>Ephydroidea</taxon>
        <taxon>Drosophilidae</taxon>
        <taxon>Drosophila</taxon>
    </lineage>
</organism>
<dbReference type="GO" id="GO:0006309">
    <property type="term" value="P:apoptotic DNA fragmentation"/>
    <property type="evidence" value="ECO:0007669"/>
    <property type="project" value="TreeGrafter"/>
</dbReference>
<evidence type="ECO:0000256" key="4">
    <source>
        <dbReference type="PIRSR" id="PIRSR640255-1"/>
    </source>
</evidence>
<evidence type="ECO:0000256" key="3">
    <source>
        <dbReference type="ARBA" id="ARBA00022759"/>
    </source>
</evidence>
<dbReference type="GeneID" id="111604815"/>
<reference evidence="9" key="1">
    <citation type="submission" date="2025-08" db="UniProtKB">
        <authorList>
            <consortium name="RefSeq"/>
        </authorList>
    </citation>
    <scope>IDENTIFICATION</scope>
    <source>
        <strain evidence="9">15085-1641.00</strain>
        <tissue evidence="9">Whole body</tissue>
    </source>
</reference>
<dbReference type="GO" id="GO:0004521">
    <property type="term" value="F:RNA endonuclease activity"/>
    <property type="evidence" value="ECO:0007669"/>
    <property type="project" value="TreeGrafter"/>
</dbReference>
<dbReference type="Gene3D" id="3.40.570.10">
    <property type="entry name" value="Extracellular Endonuclease, subunit A"/>
    <property type="match status" value="1"/>
</dbReference>
<dbReference type="KEGG" id="dhe:111604815"/>
<dbReference type="OrthoDB" id="8194122at2759"/>
<name>A0A6J1MBU7_DROHY</name>
<evidence type="ECO:0000256" key="1">
    <source>
        <dbReference type="ARBA" id="ARBA00010052"/>
    </source>
</evidence>
<keyword evidence="3" id="KW-0255">Endonuclease</keyword>
<dbReference type="InterPro" id="IPR044925">
    <property type="entry name" value="His-Me_finger_sf"/>
</dbReference>
<feature type="signal peptide" evidence="6">
    <location>
        <begin position="1"/>
        <end position="19"/>
    </location>
</feature>
<feature type="domain" description="DNA/RNA non-specific endonuclease/pyrophosphatase/phosphodiesterase" evidence="7">
    <location>
        <begin position="117"/>
        <end position="344"/>
    </location>
</feature>
<evidence type="ECO:0000259" key="7">
    <source>
        <dbReference type="SMART" id="SM00892"/>
    </source>
</evidence>
<dbReference type="SMART" id="SM00892">
    <property type="entry name" value="Endonuclease_NS"/>
    <property type="match status" value="1"/>
</dbReference>
<dbReference type="InterPro" id="IPR001604">
    <property type="entry name" value="Endo_G_ENPP1-like_dom"/>
</dbReference>
<keyword evidence="2" id="KW-0540">Nuclease</keyword>
<dbReference type="PANTHER" id="PTHR13966">
    <property type="entry name" value="ENDONUCLEASE RELATED"/>
    <property type="match status" value="1"/>
</dbReference>
<dbReference type="AlphaFoldDB" id="A0A6J1MBU7"/>
<evidence type="ECO:0000256" key="2">
    <source>
        <dbReference type="ARBA" id="ARBA00022722"/>
    </source>
</evidence>
<dbReference type="InterPro" id="IPR040255">
    <property type="entry name" value="Non-specific_endonuclease"/>
</dbReference>
<keyword evidence="3" id="KW-0378">Hydrolase</keyword>
<feature type="active site" description="Proton acceptor" evidence="4">
    <location>
        <position position="199"/>
    </location>
</feature>
<dbReference type="GO" id="GO:0003676">
    <property type="term" value="F:nucleic acid binding"/>
    <property type="evidence" value="ECO:0007669"/>
    <property type="project" value="InterPro"/>
</dbReference>
<accession>A0A6J1MBU7</accession>
<feature type="chain" id="PRO_5026703009" evidence="6">
    <location>
        <begin position="20"/>
        <end position="346"/>
    </location>
</feature>
<proteinExistence type="inferred from homology"/>
<dbReference type="GO" id="GO:0000014">
    <property type="term" value="F:single-stranded DNA endodeoxyribonuclease activity"/>
    <property type="evidence" value="ECO:0007669"/>
    <property type="project" value="TreeGrafter"/>
</dbReference>
<evidence type="ECO:0000256" key="5">
    <source>
        <dbReference type="PIRSR" id="PIRSR640255-2"/>
    </source>
</evidence>
<keyword evidence="5" id="KW-0479">Metal-binding</keyword>
<comment type="similarity">
    <text evidence="1">Belongs to the DNA/RNA non-specific endonuclease family.</text>
</comment>
<dbReference type="GO" id="GO:0005634">
    <property type="term" value="C:nucleus"/>
    <property type="evidence" value="ECO:0007669"/>
    <property type="project" value="TreeGrafter"/>
</dbReference>
<dbReference type="GO" id="GO:0005743">
    <property type="term" value="C:mitochondrial inner membrane"/>
    <property type="evidence" value="ECO:0007669"/>
    <property type="project" value="TreeGrafter"/>
</dbReference>
<evidence type="ECO:0000256" key="6">
    <source>
        <dbReference type="SAM" id="SignalP"/>
    </source>
</evidence>
<keyword evidence="8" id="KW-1185">Reference proteome</keyword>
<dbReference type="GO" id="GO:0046872">
    <property type="term" value="F:metal ion binding"/>
    <property type="evidence" value="ECO:0007669"/>
    <property type="project" value="UniProtKB-KW"/>
</dbReference>
<dbReference type="SUPFAM" id="SSF54060">
    <property type="entry name" value="His-Me finger endonucleases"/>
    <property type="match status" value="1"/>
</dbReference>
<dbReference type="Pfam" id="PF01223">
    <property type="entry name" value="Endonuclease_NS"/>
    <property type="match status" value="1"/>
</dbReference>
<protein>
    <submittedName>
        <fullName evidence="9">Uncharacterized protein LOC111604815</fullName>
    </submittedName>
</protein>
<gene>
    <name evidence="9" type="primary">LOC111604815</name>
</gene>
<dbReference type="Proteomes" id="UP000504633">
    <property type="component" value="Unplaced"/>
</dbReference>
<sequence>MKYFAQILTLFFYVMGVQADCQITKNMVENTKRIFTYRNARGAVALLRTERVPHGMKLYMVCTERDVVETQCQDNGRFTEPLPMSCDEPMKPSVMQGRDSHCTKTLYIVGYMMQGQQLELFRTCYDRPNGRALYSQSDVHYKSYIPMRQMVDFEMDQIITPAQAAAYKKGKIYAKFKRIFGNTQTYVPNPLNVVINRGHLVASADFLFADQMVSTFRYINVVPQFKSINDGNWKRIENWVRSRVNAQKPYRIRTGAIDDLSLRDQNGNLKRVSLYDSTLNVPKWIYKSVFDTQGNGIYVFLSYNNIFESRRPPPPSTCQPVECPLILENNPNDGFIFCCNPTNFRY</sequence>
<evidence type="ECO:0000313" key="9">
    <source>
        <dbReference type="RefSeq" id="XP_023178808.2"/>
    </source>
</evidence>
<dbReference type="InterPro" id="IPR044929">
    <property type="entry name" value="DNA/RNA_non-sp_Endonuclease_sf"/>
</dbReference>
<evidence type="ECO:0000313" key="8">
    <source>
        <dbReference type="Proteomes" id="UP000504633"/>
    </source>
</evidence>
<feature type="binding site" evidence="5">
    <location>
        <position position="229"/>
    </location>
    <ligand>
        <name>Mg(2+)</name>
        <dbReference type="ChEBI" id="CHEBI:18420"/>
        <note>catalytic</note>
    </ligand>
</feature>
<dbReference type="PANTHER" id="PTHR13966:SF17">
    <property type="entry name" value="ENDONUCLEASE-RELATED"/>
    <property type="match status" value="1"/>
</dbReference>
<dbReference type="RefSeq" id="XP_023178808.2">
    <property type="nucleotide sequence ID" value="XM_023323040.2"/>
</dbReference>